<dbReference type="EMBL" id="JAVFKD010000015">
    <property type="protein sequence ID" value="KAK5988947.1"/>
    <property type="molecule type" value="Genomic_DNA"/>
</dbReference>
<dbReference type="Proteomes" id="UP001338125">
    <property type="component" value="Unassembled WGS sequence"/>
</dbReference>
<feature type="compositionally biased region" description="Low complexity" evidence="1">
    <location>
        <begin position="22"/>
        <end position="38"/>
    </location>
</feature>
<sequence>MSLTAVPWTYPSPINTSPILASTPASSTVTTSPTTPPSDSSFYAYTHPRAISQNQNPKLSKMTVVPAAVTTAPTATKRRRNMSFNPLELSQEDDWTKVKDPKEKKRIQNRVAQRTYRHRMKARLGELQARLDNHERRFFQPTTPESGDSSTSNGAIPAAYVTAGQPPPQDKMPSGQAAMMQQNVYEQSATGSSESTLFQDASKLLSTPPPSLPSPPPHGLLSPPSHSVPERETKVPQEFVLDCMRFQTQLLNRLNNLQQDPSYTASYSTGEGVQSVLDDISPAEHVSCVGTYTPTNSDGMDFGFDANVDVWRADTMVNKLPSSPISPDTLNFPVLPNAGSATTLEPSMLGSHPTIKHSPQPLHAGSVFMDDRLQRILEFVESEGFESFDALASAYYCETLNEASPLAQEQEVSRTRRLPKVISNVFQARNQWNQWQRRGLEEEILKTAESMLLSEGANARASLMAGLTPLMEAYDHTDPAATAKMLHNLKLFIQTETPSSWVMTMALASENRNSWQKDGSNTALATTLMLTFAGRVPNDTLLQLISSCL</sequence>
<feature type="region of interest" description="Disordered" evidence="1">
    <location>
        <begin position="14"/>
        <end position="38"/>
    </location>
</feature>
<evidence type="ECO:0000313" key="3">
    <source>
        <dbReference type="EMBL" id="KAK5988947.1"/>
    </source>
</evidence>
<feature type="region of interest" description="Disordered" evidence="1">
    <location>
        <begin position="203"/>
        <end position="233"/>
    </location>
</feature>
<gene>
    <name evidence="3" type="ORF">PT974_10445</name>
</gene>
<organism evidence="3 4">
    <name type="scientific">Cladobotryum mycophilum</name>
    <dbReference type="NCBI Taxonomy" id="491253"/>
    <lineage>
        <taxon>Eukaryota</taxon>
        <taxon>Fungi</taxon>
        <taxon>Dikarya</taxon>
        <taxon>Ascomycota</taxon>
        <taxon>Pezizomycotina</taxon>
        <taxon>Sordariomycetes</taxon>
        <taxon>Hypocreomycetidae</taxon>
        <taxon>Hypocreales</taxon>
        <taxon>Hypocreaceae</taxon>
        <taxon>Cladobotryum</taxon>
    </lineage>
</organism>
<dbReference type="SUPFAM" id="SSF57959">
    <property type="entry name" value="Leucine zipper domain"/>
    <property type="match status" value="1"/>
</dbReference>
<dbReference type="PANTHER" id="PTHR39607">
    <property type="entry name" value="XANTHOCILLIN BIOSYNTHESIS CLUSTER TRANSCRIPTION FACTOR XANC-RELATED"/>
    <property type="match status" value="1"/>
</dbReference>
<dbReference type="InterPro" id="IPR052635">
    <property type="entry name" value="Sec_Metab_Biosynth_Reg"/>
</dbReference>
<accession>A0ABR0S9V6</accession>
<dbReference type="CDD" id="cd14688">
    <property type="entry name" value="bZIP_YAP"/>
    <property type="match status" value="1"/>
</dbReference>
<comment type="caution">
    <text evidence="3">The sequence shown here is derived from an EMBL/GenBank/DDBJ whole genome shotgun (WGS) entry which is preliminary data.</text>
</comment>
<dbReference type="InterPro" id="IPR004827">
    <property type="entry name" value="bZIP"/>
</dbReference>
<evidence type="ECO:0000256" key="1">
    <source>
        <dbReference type="SAM" id="MobiDB-lite"/>
    </source>
</evidence>
<reference evidence="3 4" key="1">
    <citation type="submission" date="2024-01" db="EMBL/GenBank/DDBJ databases">
        <title>Complete genome of Cladobotryum mycophilum ATHUM6906.</title>
        <authorList>
            <person name="Christinaki A.C."/>
            <person name="Myridakis A.I."/>
            <person name="Kouvelis V.N."/>
        </authorList>
    </citation>
    <scope>NUCLEOTIDE SEQUENCE [LARGE SCALE GENOMIC DNA]</scope>
    <source>
        <strain evidence="3 4">ATHUM6906</strain>
    </source>
</reference>
<keyword evidence="4" id="KW-1185">Reference proteome</keyword>
<dbReference type="PANTHER" id="PTHR39607:SF1">
    <property type="entry name" value="B-ZIP TRANSCRIPTION FACTOR (EUROFUNG)"/>
    <property type="match status" value="1"/>
</dbReference>
<proteinExistence type="predicted"/>
<name>A0ABR0S9V6_9HYPO</name>
<feature type="domain" description="BZIP" evidence="2">
    <location>
        <begin position="104"/>
        <end position="119"/>
    </location>
</feature>
<feature type="compositionally biased region" description="Polar residues" evidence="1">
    <location>
        <begin position="140"/>
        <end position="154"/>
    </location>
</feature>
<feature type="region of interest" description="Disordered" evidence="1">
    <location>
        <begin position="139"/>
        <end position="177"/>
    </location>
</feature>
<evidence type="ECO:0000259" key="2">
    <source>
        <dbReference type="PROSITE" id="PS00036"/>
    </source>
</evidence>
<dbReference type="PROSITE" id="PS00036">
    <property type="entry name" value="BZIP_BASIC"/>
    <property type="match status" value="1"/>
</dbReference>
<feature type="compositionally biased region" description="Pro residues" evidence="1">
    <location>
        <begin position="207"/>
        <end position="218"/>
    </location>
</feature>
<dbReference type="InterPro" id="IPR046347">
    <property type="entry name" value="bZIP_sf"/>
</dbReference>
<protein>
    <submittedName>
        <fullName evidence="3">Transcription factor radR</fullName>
    </submittedName>
</protein>
<dbReference type="Gene3D" id="1.20.5.170">
    <property type="match status" value="1"/>
</dbReference>
<evidence type="ECO:0000313" key="4">
    <source>
        <dbReference type="Proteomes" id="UP001338125"/>
    </source>
</evidence>